<accession>A0A401IBZ2</accession>
<feature type="transmembrane region" description="Helical" evidence="1">
    <location>
        <begin position="856"/>
        <end position="878"/>
    </location>
</feature>
<evidence type="ECO:0000256" key="1">
    <source>
        <dbReference type="SAM" id="Phobius"/>
    </source>
</evidence>
<keyword evidence="1" id="KW-1133">Transmembrane helix</keyword>
<evidence type="ECO:0000313" key="3">
    <source>
        <dbReference type="Proteomes" id="UP000287247"/>
    </source>
</evidence>
<dbReference type="OrthoDB" id="7375371at2"/>
<organism evidence="2 3">
    <name type="scientific">Aphanothece sacrum FPU1</name>
    <dbReference type="NCBI Taxonomy" id="1920663"/>
    <lineage>
        <taxon>Bacteria</taxon>
        <taxon>Bacillati</taxon>
        <taxon>Cyanobacteriota</taxon>
        <taxon>Cyanophyceae</taxon>
        <taxon>Oscillatoriophycideae</taxon>
        <taxon>Chroococcales</taxon>
        <taxon>Aphanothecaceae</taxon>
        <taxon>Aphanothece</taxon>
    </lineage>
</organism>
<dbReference type="InterPro" id="IPR043129">
    <property type="entry name" value="ATPase_NBD"/>
</dbReference>
<keyword evidence="1" id="KW-0812">Transmembrane</keyword>
<evidence type="ECO:0000313" key="2">
    <source>
        <dbReference type="EMBL" id="GBF78798.1"/>
    </source>
</evidence>
<dbReference type="AlphaFoldDB" id="A0A401IBZ2"/>
<reference evidence="3" key="1">
    <citation type="submission" date="2017-05" db="EMBL/GenBank/DDBJ databases">
        <title>Physiological properties and genetic analysis related to exopolysaccharide production of fresh-water unicellular cyanobacterium Aphanothece sacrum, Suizenji Nori, that has been cultured as a food source in Japan.</title>
        <authorList>
            <person name="Kanesaki Y."/>
            <person name="Yoshikawa S."/>
            <person name="Ohki K."/>
        </authorList>
    </citation>
    <scope>NUCLEOTIDE SEQUENCE [LARGE SCALE GENOMIC DNA]</scope>
    <source>
        <strain evidence="3">FPU1</strain>
    </source>
</reference>
<keyword evidence="3" id="KW-1185">Reference proteome</keyword>
<dbReference type="EMBL" id="BDQK01000001">
    <property type="protein sequence ID" value="GBF78798.1"/>
    <property type="molecule type" value="Genomic_DNA"/>
</dbReference>
<protein>
    <submittedName>
        <fullName evidence="2">Uncharacterized protein</fullName>
    </submittedName>
</protein>
<sequence length="1107" mass="126459">MSEKTVLLLPQMREDSDISSDVPGKWNEQQSTAFHNVATSLEYNAPGAIKNISSVPTMWARPLTFEMVLYDRRHSMRSQFIDQWQGMLAAVALAEMRGLPLTAKLVELGSDKLQGVSFGKSLFDLKPNYGERNLYTLQNKHPWQDLYVFLYEVEIDNVRHKRPVGMTSPTTLVVPSAEADWGKLPWWNRELQRLQAPQAFLNAEEQALLWMWLRNLSQQLGQYGGNDTALNTITGLIVDFQRSLAQNQELQPEECFSTNEQFFGIPINRGALIALNKPVKAPPEPSSVALIPSRVKTGKQLPLLLYDPEEMPKVWGVEPQNIWLHEGQTLASLKPGQFAHFKERWVKEVNLVKKDDLFFPELYFIELEDGLPGALLPDKKKNDVIRFNNKPVTPLIPLNSMLVDYFTPEELVEKITFKMQNNGKVRLILNLPLSGVKQKQQSYPLYKEYDLKEENCLGEQLPVVQIWPNFRTEGWQEYYTFYYDSELGAKAFQITIPEAKDSYDFNVGFGKYQLSKSPAFPEVFPCTDGQGNLIGMILMKSPTDINKNRDWKVGVDFGTSFTNIFIKLKDSPEPLPLKNLQRQITKAAPDTILNALFEFFIPENFIPQDKPLPISSVLTTNGKNPNHEVKLPIFDGRMYIPNNKTFKPQEEHIKTNLKWQKGNTEYYQLFISHLALHISALAAESGVKSIQWAISYPSAFSHAERKGYVSSWKKILTDLGKTTGITHKYPTPNDSKHLKTESLASAQYFADYERQDLVYTTCIDMGGGTSDISIWDSQKIVHQCSVLLAGRDIFSEIVRENPSFIKNRLEDNFGGWDRLHTGAFNAKLDVWLRLESENWLKNEREQIADEEDMKGLVTVMAIGVAGLYYYVGILLKVLKQEGKHSREGITPVYIGGNGSRFLHWLDDQGNFSPASEINKILSRMLSSASGFPHSNIETVLTNRCQPKDEVACGLVLEDSRLEVRDIKEDDRLIAGEACLIIYNINQEDVPDKITANSRIKQDDELELKDFKIPELVELPKFLCEFHKVLKELNIEEIFALKDYKMSPDTKDNSELWKRTQRALEDILIKEMKGKSEEIRFEPPFILGLKALLRVLAKDWAKIKTPQK</sequence>
<proteinExistence type="predicted"/>
<dbReference type="RefSeq" id="WP_124969820.1">
    <property type="nucleotide sequence ID" value="NZ_BDQK01000001.1"/>
</dbReference>
<comment type="caution">
    <text evidence="2">The sequence shown here is derived from an EMBL/GenBank/DDBJ whole genome shotgun (WGS) entry which is preliminary data.</text>
</comment>
<dbReference type="Proteomes" id="UP000287247">
    <property type="component" value="Unassembled WGS sequence"/>
</dbReference>
<dbReference type="SUPFAM" id="SSF53067">
    <property type="entry name" value="Actin-like ATPase domain"/>
    <property type="match status" value="1"/>
</dbReference>
<gene>
    <name evidence="2" type="ORF">AsFPU1_0188</name>
</gene>
<keyword evidence="1" id="KW-0472">Membrane</keyword>
<name>A0A401IBZ2_APHSA</name>